<dbReference type="Proteomes" id="UP000177309">
    <property type="component" value="Unassembled WGS sequence"/>
</dbReference>
<evidence type="ECO:0000256" key="1">
    <source>
        <dbReference type="SAM" id="MobiDB-lite"/>
    </source>
</evidence>
<accession>A0A1F4TL84</accession>
<protein>
    <submittedName>
        <fullName evidence="2">Uncharacterized protein</fullName>
    </submittedName>
</protein>
<reference evidence="2 3" key="1">
    <citation type="journal article" date="2016" name="Nat. Commun.">
        <title>Thousands of microbial genomes shed light on interconnected biogeochemical processes in an aquifer system.</title>
        <authorList>
            <person name="Anantharaman K."/>
            <person name="Brown C.T."/>
            <person name="Hug L.A."/>
            <person name="Sharon I."/>
            <person name="Castelle C.J."/>
            <person name="Probst A.J."/>
            <person name="Thomas B.C."/>
            <person name="Singh A."/>
            <person name="Wilkins M.J."/>
            <person name="Karaoz U."/>
            <person name="Brodie E.L."/>
            <person name="Williams K.H."/>
            <person name="Hubbard S.S."/>
            <person name="Banfield J.F."/>
        </authorList>
    </citation>
    <scope>NUCLEOTIDE SEQUENCE [LARGE SCALE GENOMIC DNA]</scope>
</reference>
<dbReference type="AlphaFoldDB" id="A0A1F4TL84"/>
<name>A0A1F4TL84_UNCSA</name>
<proteinExistence type="predicted"/>
<dbReference type="EMBL" id="MEUI01000036">
    <property type="protein sequence ID" value="OGC33339.1"/>
    <property type="molecule type" value="Genomic_DNA"/>
</dbReference>
<feature type="compositionally biased region" description="Polar residues" evidence="1">
    <location>
        <begin position="1"/>
        <end position="11"/>
    </location>
</feature>
<evidence type="ECO:0000313" key="2">
    <source>
        <dbReference type="EMBL" id="OGC33339.1"/>
    </source>
</evidence>
<gene>
    <name evidence="2" type="ORF">A2462_08860</name>
</gene>
<sequence length="157" mass="16773">MAEIPSTNPTHILSEPPEPRKSSPGSFSKIARVIGLGALLAVAPPGVANAQQDPAVEVSDKDTKSIEAAKAHVVKLAEQKGKRVEFGKAEIYRKGDPDFDSAIKLIQNNPNDYPNNKYLDEKSVACIVSLGVTKENGHLEYIVIALGSNDELLGLAD</sequence>
<comment type="caution">
    <text evidence="2">The sequence shown here is derived from an EMBL/GenBank/DDBJ whole genome shotgun (WGS) entry which is preliminary data.</text>
</comment>
<feature type="region of interest" description="Disordered" evidence="1">
    <location>
        <begin position="1"/>
        <end position="26"/>
    </location>
</feature>
<organism evidence="2 3">
    <name type="scientific">candidate division WOR-1 bacterium RIFOXYC2_FULL_41_25</name>
    <dbReference type="NCBI Taxonomy" id="1802586"/>
    <lineage>
        <taxon>Bacteria</taxon>
        <taxon>Bacillati</taxon>
        <taxon>Saganbacteria</taxon>
    </lineage>
</organism>
<evidence type="ECO:0000313" key="3">
    <source>
        <dbReference type="Proteomes" id="UP000177309"/>
    </source>
</evidence>